<dbReference type="Proteomes" id="UP000049983">
    <property type="component" value="Unassembled WGS sequence"/>
</dbReference>
<dbReference type="OrthoDB" id="7679413at2"/>
<dbReference type="EMBL" id="CXWC01000010">
    <property type="protein sequence ID" value="CTQ71925.1"/>
    <property type="molecule type" value="Genomic_DNA"/>
</dbReference>
<keyword evidence="3" id="KW-1185">Reference proteome</keyword>
<keyword evidence="1" id="KW-0812">Transmembrane</keyword>
<keyword evidence="1" id="KW-0472">Membrane</keyword>
<organism evidence="2 3">
    <name type="scientific">Roseibium album</name>
    <dbReference type="NCBI Taxonomy" id="311410"/>
    <lineage>
        <taxon>Bacteria</taxon>
        <taxon>Pseudomonadati</taxon>
        <taxon>Pseudomonadota</taxon>
        <taxon>Alphaproteobacteria</taxon>
        <taxon>Hyphomicrobiales</taxon>
        <taxon>Stappiaceae</taxon>
        <taxon>Roseibium</taxon>
    </lineage>
</organism>
<evidence type="ECO:0000313" key="2">
    <source>
        <dbReference type="EMBL" id="CTQ71925.1"/>
    </source>
</evidence>
<feature type="transmembrane region" description="Helical" evidence="1">
    <location>
        <begin position="55"/>
        <end position="76"/>
    </location>
</feature>
<name>A0A0M6Z399_9HYPH</name>
<gene>
    <name evidence="2" type="ORF">LA5096_03106</name>
</gene>
<reference evidence="3" key="1">
    <citation type="submission" date="2015-07" db="EMBL/GenBank/DDBJ databases">
        <authorList>
            <person name="Rodrigo-Torres Lidia"/>
            <person name="Arahal R.David."/>
        </authorList>
    </citation>
    <scope>NUCLEOTIDE SEQUENCE [LARGE SCALE GENOMIC DNA]</scope>
    <source>
        <strain evidence="3">CECT 5096</strain>
    </source>
</reference>
<evidence type="ECO:0000313" key="3">
    <source>
        <dbReference type="Proteomes" id="UP000049983"/>
    </source>
</evidence>
<evidence type="ECO:0000256" key="1">
    <source>
        <dbReference type="SAM" id="Phobius"/>
    </source>
</evidence>
<accession>A0A0M6Z399</accession>
<proteinExistence type="predicted"/>
<sequence>MSITSQTINEERGARKAAELRRRFRSASKGAAGTYGFGPVKLKAAHSGLGSRREYFGAFLIWVTMAAVITLFGLVLF</sequence>
<dbReference type="GeneID" id="97670469"/>
<protein>
    <submittedName>
        <fullName evidence="2">Uncharacterized protein</fullName>
    </submittedName>
</protein>
<dbReference type="RefSeq" id="WP_144435908.1">
    <property type="nucleotide sequence ID" value="NZ_CXWA01000001.1"/>
</dbReference>
<dbReference type="AlphaFoldDB" id="A0A0M6Z399"/>
<keyword evidence="1" id="KW-1133">Transmembrane helix</keyword>